<dbReference type="Gene3D" id="2.60.120.290">
    <property type="entry name" value="Spermadhesin, CUB domain"/>
    <property type="match status" value="1"/>
</dbReference>
<keyword evidence="1" id="KW-1015">Disulfide bond</keyword>
<dbReference type="GO" id="GO:0009986">
    <property type="term" value="C:cell surface"/>
    <property type="evidence" value="ECO:0007669"/>
    <property type="project" value="TreeGrafter"/>
</dbReference>
<evidence type="ECO:0000256" key="2">
    <source>
        <dbReference type="PROSITE-ProRule" id="PRU00059"/>
    </source>
</evidence>
<dbReference type="Pfam" id="PF07699">
    <property type="entry name" value="Ephrin_rec_like"/>
    <property type="match status" value="3"/>
</dbReference>
<dbReference type="SMART" id="SM01411">
    <property type="entry name" value="Ephrin_rec_like"/>
    <property type="match status" value="3"/>
</dbReference>
<dbReference type="FunFam" id="2.60.120.290:FF:000002">
    <property type="entry name" value="Signal peptide, CUB domain and EGF-like domain-containing 2"/>
    <property type="match status" value="1"/>
</dbReference>
<dbReference type="Ensembl" id="ENSEBUT00000002155.1">
    <property type="protein sequence ID" value="ENSEBUP00000001819.1"/>
    <property type="gene ID" value="ENSEBUG00000001439.1"/>
</dbReference>
<evidence type="ECO:0000256" key="1">
    <source>
        <dbReference type="ARBA" id="ARBA00023157"/>
    </source>
</evidence>
<dbReference type="OMA" id="QVHYVTY"/>
<dbReference type="SUPFAM" id="SSF49854">
    <property type="entry name" value="Spermadhesin, CUB domain"/>
    <property type="match status" value="1"/>
</dbReference>
<feature type="domain" description="CUB" evidence="3">
    <location>
        <begin position="349"/>
        <end position="461"/>
    </location>
</feature>
<dbReference type="PANTHER" id="PTHR24046">
    <property type="entry name" value="SIGNAL PEPTIDE, CUB AND EGF-LIKE DOMAIN-CONTAINING"/>
    <property type="match status" value="1"/>
</dbReference>
<dbReference type="SUPFAM" id="SSF57184">
    <property type="entry name" value="Growth factor receptor domain"/>
    <property type="match status" value="1"/>
</dbReference>
<dbReference type="InterPro" id="IPR009030">
    <property type="entry name" value="Growth_fac_rcpt_cys_sf"/>
</dbReference>
<proteinExistence type="predicted"/>
<dbReference type="PANTHER" id="PTHR24046:SF7">
    <property type="entry name" value="CUB DOMAIN-CONTAINING PROTEIN"/>
    <property type="match status" value="1"/>
</dbReference>
<dbReference type="InterPro" id="IPR011641">
    <property type="entry name" value="Tyr-kin_ephrin_A/B_rcpt-like"/>
</dbReference>
<comment type="caution">
    <text evidence="2">Lacks conserved residue(s) required for the propagation of feature annotation.</text>
</comment>
<dbReference type="CDD" id="cd00041">
    <property type="entry name" value="CUB"/>
    <property type="match status" value="1"/>
</dbReference>
<protein>
    <submittedName>
        <fullName evidence="4">Signal peptide, CUB domain and EGF like domain containing 3</fullName>
    </submittedName>
</protein>
<keyword evidence="5" id="KW-1185">Reference proteome</keyword>
<dbReference type="PROSITE" id="PS01180">
    <property type="entry name" value="CUB"/>
    <property type="match status" value="1"/>
</dbReference>
<sequence length="539" mass="60423">MSLKACILVLTQETHNPSGSDSPFSTSRAPKRICRVSAKMTASSEKSRSEILTLQNDAPQLELSDILPRIQSIQVLKMVVSDSDYLYFSDIMLVIDKQNDSIESSIEYAMLLTASCDDSCARVRTDRRLRKAVRALRKSINKEQFIVRLSGSDYEMKRKAPKRVDKWRGGCGAGRISTDGKCVSCSPGTYHNGMQNQCFPCPAGTYQDKGGQLTCEPCPGADLNRSLHSLPGSRNITECAGKCPRGQLSLDGFQPCHPCPTGSYQPEAGRTFCFSCGGSLPTRHEGATDFHHCETKGTNLDCGSHRCVRCSIGTYQPKFGQNFCIRCPGNTTTDFDGSTNISQCKNTMCGGELGEFTGYVESPNYPGDYPSNVECTWHISPSPNRRILVVVPEIFLPIDDECGDYLVMRKTASPFSVTTYETCQMYERPLAFTSRSRKLWIQFKSNEGNSAKGFQVHYVTYDEDYQELIEDIVRDGRLYASENHQEILKDKNLIKVLFEVLAHPQNYFKYTKADSKKMFPQSFIKFLHSKVSRFLSPYK</sequence>
<dbReference type="Proteomes" id="UP000694388">
    <property type="component" value="Unplaced"/>
</dbReference>
<dbReference type="GO" id="GO:0005615">
    <property type="term" value="C:extracellular space"/>
    <property type="evidence" value="ECO:0007669"/>
    <property type="project" value="TreeGrafter"/>
</dbReference>
<evidence type="ECO:0000313" key="4">
    <source>
        <dbReference type="Ensembl" id="ENSEBUP00000001819.1"/>
    </source>
</evidence>
<evidence type="ECO:0000259" key="3">
    <source>
        <dbReference type="PROSITE" id="PS01180"/>
    </source>
</evidence>
<reference evidence="4" key="2">
    <citation type="submission" date="2025-09" db="UniProtKB">
        <authorList>
            <consortium name="Ensembl"/>
        </authorList>
    </citation>
    <scope>IDENTIFICATION</scope>
</reference>
<evidence type="ECO:0000313" key="5">
    <source>
        <dbReference type="Proteomes" id="UP000694388"/>
    </source>
</evidence>
<dbReference type="Gene3D" id="2.10.50.10">
    <property type="entry name" value="Tumor Necrosis Factor Receptor, subunit A, domain 2"/>
    <property type="match status" value="3"/>
</dbReference>
<dbReference type="AlphaFoldDB" id="A0A8C4NBD7"/>
<reference evidence="4" key="1">
    <citation type="submission" date="2025-08" db="UniProtKB">
        <authorList>
            <consortium name="Ensembl"/>
        </authorList>
    </citation>
    <scope>IDENTIFICATION</scope>
</reference>
<dbReference type="InterPro" id="IPR000859">
    <property type="entry name" value="CUB_dom"/>
</dbReference>
<dbReference type="GeneTree" id="ENSGT00940000153185"/>
<dbReference type="SMART" id="SM00042">
    <property type="entry name" value="CUB"/>
    <property type="match status" value="1"/>
</dbReference>
<organism evidence="4 5">
    <name type="scientific">Eptatretus burgeri</name>
    <name type="common">Inshore hagfish</name>
    <dbReference type="NCBI Taxonomy" id="7764"/>
    <lineage>
        <taxon>Eukaryota</taxon>
        <taxon>Metazoa</taxon>
        <taxon>Chordata</taxon>
        <taxon>Craniata</taxon>
        <taxon>Vertebrata</taxon>
        <taxon>Cyclostomata</taxon>
        <taxon>Myxini</taxon>
        <taxon>Myxiniformes</taxon>
        <taxon>Myxinidae</taxon>
        <taxon>Eptatretinae</taxon>
        <taxon>Eptatretus</taxon>
    </lineage>
</organism>
<dbReference type="FunFam" id="2.10.50.10:FF:000032">
    <property type="entry name" value="Uncharacterized protein, isoform A"/>
    <property type="match status" value="1"/>
</dbReference>
<dbReference type="InterPro" id="IPR052071">
    <property type="entry name" value="SCUB_EGF-like_domain"/>
</dbReference>
<name>A0A8C4NBD7_EPTBU</name>
<dbReference type="InterPro" id="IPR035914">
    <property type="entry name" value="Sperma_CUB_dom_sf"/>
</dbReference>
<accession>A0A8C4NBD7</accession>
<dbReference type="GO" id="GO:0007165">
    <property type="term" value="P:signal transduction"/>
    <property type="evidence" value="ECO:0007669"/>
    <property type="project" value="TreeGrafter"/>
</dbReference>
<dbReference type="Pfam" id="PF00431">
    <property type="entry name" value="CUB"/>
    <property type="match status" value="1"/>
</dbReference>